<evidence type="ECO:0000256" key="2">
    <source>
        <dbReference type="ARBA" id="ARBA00022692"/>
    </source>
</evidence>
<dbReference type="Proteomes" id="UP000190449">
    <property type="component" value="Unassembled WGS sequence"/>
</dbReference>
<evidence type="ECO:0000256" key="3">
    <source>
        <dbReference type="ARBA" id="ARBA00022989"/>
    </source>
</evidence>
<dbReference type="InterPro" id="IPR050932">
    <property type="entry name" value="TM2D1-3-like"/>
</dbReference>
<evidence type="ECO:0000256" key="5">
    <source>
        <dbReference type="SAM" id="Phobius"/>
    </source>
</evidence>
<name>A0A1T4LPY1_9BACT</name>
<dbReference type="PANTHER" id="PTHR21016:SF25">
    <property type="entry name" value="TM2 DOMAIN-CONTAINING PROTEIN DDB_G0277895-RELATED"/>
    <property type="match status" value="1"/>
</dbReference>
<dbReference type="InterPro" id="IPR007829">
    <property type="entry name" value="TM2"/>
</dbReference>
<dbReference type="PANTHER" id="PTHR21016">
    <property type="entry name" value="BETA-AMYLOID BINDING PROTEIN-RELATED"/>
    <property type="match status" value="1"/>
</dbReference>
<dbReference type="STRING" id="28122.SAMN02745108_00975"/>
<dbReference type="EMBL" id="FUWU01000012">
    <property type="protein sequence ID" value="SJZ56697.1"/>
    <property type="molecule type" value="Genomic_DNA"/>
</dbReference>
<reference evidence="7 8" key="1">
    <citation type="submission" date="2017-02" db="EMBL/GenBank/DDBJ databases">
        <authorList>
            <person name="Peterson S.W."/>
        </authorList>
    </citation>
    <scope>NUCLEOTIDE SEQUENCE [LARGE SCALE GENOMIC DNA]</scope>
    <source>
        <strain evidence="7 8">ATCC 43854</strain>
    </source>
</reference>
<dbReference type="Pfam" id="PF05154">
    <property type="entry name" value="TM2"/>
    <property type="match status" value="1"/>
</dbReference>
<keyword evidence="3 5" id="KW-1133">Transmembrane helix</keyword>
<evidence type="ECO:0000313" key="8">
    <source>
        <dbReference type="Proteomes" id="UP000190449"/>
    </source>
</evidence>
<protein>
    <submittedName>
        <fullName evidence="7">TM2 domain-containing membrane protein YozV</fullName>
    </submittedName>
</protein>
<dbReference type="GO" id="GO:0016020">
    <property type="term" value="C:membrane"/>
    <property type="evidence" value="ECO:0007669"/>
    <property type="project" value="UniProtKB-SubCell"/>
</dbReference>
<keyword evidence="2 5" id="KW-0812">Transmembrane</keyword>
<evidence type="ECO:0000313" key="7">
    <source>
        <dbReference type="EMBL" id="SJZ56697.1"/>
    </source>
</evidence>
<comment type="subcellular location">
    <subcellularLocation>
        <location evidence="1">Membrane</location>
        <topology evidence="1">Multi-pass membrane protein</topology>
    </subcellularLocation>
</comment>
<evidence type="ECO:0000259" key="6">
    <source>
        <dbReference type="Pfam" id="PF05154"/>
    </source>
</evidence>
<evidence type="ECO:0000256" key="1">
    <source>
        <dbReference type="ARBA" id="ARBA00004141"/>
    </source>
</evidence>
<evidence type="ECO:0000256" key="4">
    <source>
        <dbReference type="ARBA" id="ARBA00023136"/>
    </source>
</evidence>
<keyword evidence="4 5" id="KW-0472">Membrane</keyword>
<dbReference type="RefSeq" id="WP_078776002.1">
    <property type="nucleotide sequence ID" value="NZ_FUWU01000012.1"/>
</dbReference>
<sequence length="118" mass="12717">MKDKNIALILSIIFGGFGIDRFYLGYPLIGLVKLETLGCFGILWIADIICIALGRLKPKNGEYSAESIQSCSNGAKNMLKGFASMAADKAAEQGNSMGAYLTGRVEKAVDDSFEKKDV</sequence>
<proteinExistence type="predicted"/>
<gene>
    <name evidence="7" type="ORF">SAMN02745108_00975</name>
</gene>
<feature type="domain" description="TM2" evidence="6">
    <location>
        <begin position="2"/>
        <end position="49"/>
    </location>
</feature>
<accession>A0A1T4LPY1</accession>
<dbReference type="AlphaFoldDB" id="A0A1T4LPY1"/>
<organism evidence="7 8">
    <name type="scientific">Fibrobacter intestinalis</name>
    <dbReference type="NCBI Taxonomy" id="28122"/>
    <lineage>
        <taxon>Bacteria</taxon>
        <taxon>Pseudomonadati</taxon>
        <taxon>Fibrobacterota</taxon>
        <taxon>Fibrobacteria</taxon>
        <taxon>Fibrobacterales</taxon>
        <taxon>Fibrobacteraceae</taxon>
        <taxon>Fibrobacter</taxon>
    </lineage>
</organism>
<feature type="transmembrane region" description="Helical" evidence="5">
    <location>
        <begin position="34"/>
        <end position="54"/>
    </location>
</feature>